<evidence type="ECO:0000256" key="5">
    <source>
        <dbReference type="ARBA" id="ARBA00023136"/>
    </source>
</evidence>
<dbReference type="GO" id="GO:0009279">
    <property type="term" value="C:cell outer membrane"/>
    <property type="evidence" value="ECO:0007669"/>
    <property type="project" value="UniProtKB-SubCell"/>
</dbReference>
<keyword evidence="5 7" id="KW-0472">Membrane</keyword>
<reference evidence="10" key="1">
    <citation type="submission" date="2011-09" db="EMBL/GenBank/DDBJ databases">
        <title>The permanent draft genome of Mucilaginibacter paludis DSM 18603.</title>
        <authorList>
            <consortium name="US DOE Joint Genome Institute (JGI-PGF)"/>
            <person name="Lucas S."/>
            <person name="Han J."/>
            <person name="Lapidus A."/>
            <person name="Bruce D."/>
            <person name="Goodwin L."/>
            <person name="Pitluck S."/>
            <person name="Peters L."/>
            <person name="Kyrpides N."/>
            <person name="Mavromatis K."/>
            <person name="Ivanova N."/>
            <person name="Mikhailova N."/>
            <person name="Held B."/>
            <person name="Detter J.C."/>
            <person name="Tapia R."/>
            <person name="Han C."/>
            <person name="Land M."/>
            <person name="Hauser L."/>
            <person name="Markowitz V."/>
            <person name="Cheng J.-F."/>
            <person name="Hugenholtz P."/>
            <person name="Woyke T."/>
            <person name="Wu D."/>
            <person name="Tindall B."/>
            <person name="Brambilla E."/>
            <person name="Klenk H.-P."/>
            <person name="Eisen J.A."/>
        </authorList>
    </citation>
    <scope>NUCLEOTIDE SEQUENCE [LARGE SCALE GENOMIC DNA]</scope>
    <source>
        <strain evidence="10">DSM 18603</strain>
    </source>
</reference>
<proteinExistence type="inferred from homology"/>
<evidence type="ECO:0000256" key="8">
    <source>
        <dbReference type="SAM" id="SignalP"/>
    </source>
</evidence>
<dbReference type="PROSITE" id="PS52016">
    <property type="entry name" value="TONB_DEPENDENT_REC_3"/>
    <property type="match status" value="1"/>
</dbReference>
<dbReference type="Gene3D" id="2.40.170.20">
    <property type="entry name" value="TonB-dependent receptor, beta-barrel domain"/>
    <property type="match status" value="1"/>
</dbReference>
<dbReference type="Gene3D" id="2.170.130.10">
    <property type="entry name" value="TonB-dependent receptor, plug domain"/>
    <property type="match status" value="1"/>
</dbReference>
<dbReference type="STRING" id="714943.Mucpa_1394"/>
<evidence type="ECO:0000256" key="3">
    <source>
        <dbReference type="ARBA" id="ARBA00022452"/>
    </source>
</evidence>
<evidence type="ECO:0000256" key="7">
    <source>
        <dbReference type="PROSITE-ProRule" id="PRU01360"/>
    </source>
</evidence>
<dbReference type="InterPro" id="IPR037066">
    <property type="entry name" value="Plug_dom_sf"/>
</dbReference>
<dbReference type="Pfam" id="PF07715">
    <property type="entry name" value="Plug"/>
    <property type="match status" value="1"/>
</dbReference>
<dbReference type="InterPro" id="IPR023996">
    <property type="entry name" value="TonB-dep_OMP_SusC/RagA"/>
</dbReference>
<keyword evidence="2 7" id="KW-0813">Transport</keyword>
<keyword evidence="3 7" id="KW-1134">Transmembrane beta strand</keyword>
<keyword evidence="4 7" id="KW-0812">Transmembrane</keyword>
<evidence type="ECO:0000256" key="4">
    <source>
        <dbReference type="ARBA" id="ARBA00022692"/>
    </source>
</evidence>
<dbReference type="Pfam" id="PF13715">
    <property type="entry name" value="CarbopepD_reg_2"/>
    <property type="match status" value="1"/>
</dbReference>
<dbReference type="InterPro" id="IPR023997">
    <property type="entry name" value="TonB-dep_OMP_SusC/RagA_CS"/>
</dbReference>
<evidence type="ECO:0000313" key="11">
    <source>
        <dbReference type="Proteomes" id="UP000002774"/>
    </source>
</evidence>
<dbReference type="InterPro" id="IPR036942">
    <property type="entry name" value="Beta-barrel_TonB_sf"/>
</dbReference>
<organism evidence="10 11">
    <name type="scientific">Mucilaginibacter paludis DSM 18603</name>
    <dbReference type="NCBI Taxonomy" id="714943"/>
    <lineage>
        <taxon>Bacteria</taxon>
        <taxon>Pseudomonadati</taxon>
        <taxon>Bacteroidota</taxon>
        <taxon>Sphingobacteriia</taxon>
        <taxon>Sphingobacteriales</taxon>
        <taxon>Sphingobacteriaceae</taxon>
        <taxon>Mucilaginibacter</taxon>
    </lineage>
</organism>
<dbReference type="AlphaFoldDB" id="H1YI06"/>
<keyword evidence="8" id="KW-0732">Signal</keyword>
<keyword evidence="6 7" id="KW-0998">Cell outer membrane</keyword>
<keyword evidence="10" id="KW-0675">Receptor</keyword>
<comment type="similarity">
    <text evidence="7">Belongs to the TonB-dependent receptor family.</text>
</comment>
<dbReference type="InterPro" id="IPR012910">
    <property type="entry name" value="Plug_dom"/>
</dbReference>
<accession>H1YI06</accession>
<evidence type="ECO:0000313" key="10">
    <source>
        <dbReference type="EMBL" id="EHQ25554.1"/>
    </source>
</evidence>
<dbReference type="NCBIfam" id="TIGR04057">
    <property type="entry name" value="SusC_RagA_signa"/>
    <property type="match status" value="1"/>
</dbReference>
<dbReference type="SUPFAM" id="SSF49464">
    <property type="entry name" value="Carboxypeptidase regulatory domain-like"/>
    <property type="match status" value="1"/>
</dbReference>
<dbReference type="InterPro" id="IPR039426">
    <property type="entry name" value="TonB-dep_rcpt-like"/>
</dbReference>
<feature type="chain" id="PRO_5003557936" evidence="8">
    <location>
        <begin position="30"/>
        <end position="1165"/>
    </location>
</feature>
<name>H1YI06_9SPHI</name>
<sequence>MLKNLPTKLKCRLFVLTVATACFFNCALAVEVSRSQGLTNPISIDIEKKTLKETLDQIAKQGQIGIIYSNAKGILNKQVTIHAKDQPVSKVLTELLSPLKLTYEIIGDQIVVSSSRPPTQGQSEKPAFPIKGKVTDSKGIPFPGATIKIKGGSVSATTDSKGEFEINNVADSTVLQVSFIGYLTKEIVVTSAEYLTIVLENGGTQLNEVAIVSTGYQTIPKERATGSFVQIDNQLINRSVSTNILDRLNGVTSGLIFTNNGNHQFGQSNIEIRGRATLFSNPDPLIIVDNFPYDGDVNNINPNDIESITILKDAAAASAWGARSGNGVIVITTKKGHLNAAPTVSFNANATIGAKPNLYYTPQLTSAQYIGIEHFLFNQGAYNASISDGYSALSPAVEIFSAKRNGTISAADSLARINKLKGYDSRQQILKYYYRPSVFQQYQASISGGGAAQKYFVSAGYDKNLNSYVNNSYDRVSLNASNTYYFLKNKLEFFSNIIYTASTTKSGPVVSNTLYPYDQFADANGNPLAIAKTLRLSYASTAGNGQLLNWLYKPLDELNNGYSGTTTNLTDYRINLSLTYKIFPGLKALALYNYEKGVTESDNLNERQSYYTRNLINTYTQIDPVTGTVTHPIPLGDILYTNLTNISSNNGRFQLNYDSAWGKHAISAIAGTEIKDYTTFNSTNGLYGYNPETATNQNAAVNYTAYYPNFYGYNTSQIPTNTTGLGTDNRFFSYYFNGSYIYNDKYIASLSARRDESNLFGVTTNQKGVPLWSAGLAWVVNKEIFYKIDWLPQLKLRATYGYTGNVNTNLSAYLTASPGLTSKTYNAPYSQIVNPPNPSLRWEKDRNINIGLDFATKENRLTGSVDYWHKNGIDLIGNSPIAPQTGTTLYTGNSANTSTKGVDVQLNSINLNGKLKWLTTLLYNHVQSRVTDYKVSNGTNYNVVSANYNNPLQGYPYYAIFSFKYAGLTATGDPQGYLNGTVSSDYTGIANSTNRSELVYSGSATPTSFGSLRNTFAYNAFDLSFNITYKFGYHFRRNSLNNDGLYSTGGGNYQMSDYDNRWQKPGDELHTNVPALIYPSSTYRTALYTYSNILVENAANIRLQDFRLGYTLSKKPHLPFRNLNVFAYINNIGILWRANKYHIDPDYPTGILVPRTIAFGIKGDL</sequence>
<dbReference type="HOGENOM" id="CLU_004317_0_1_10"/>
<dbReference type="EMBL" id="CM001403">
    <property type="protein sequence ID" value="EHQ25554.1"/>
    <property type="molecule type" value="Genomic_DNA"/>
</dbReference>
<evidence type="ECO:0000256" key="1">
    <source>
        <dbReference type="ARBA" id="ARBA00004571"/>
    </source>
</evidence>
<dbReference type="Proteomes" id="UP000002774">
    <property type="component" value="Chromosome"/>
</dbReference>
<gene>
    <name evidence="10" type="ORF">Mucpa_1394</name>
</gene>
<evidence type="ECO:0000256" key="6">
    <source>
        <dbReference type="ARBA" id="ARBA00023237"/>
    </source>
</evidence>
<evidence type="ECO:0000256" key="2">
    <source>
        <dbReference type="ARBA" id="ARBA00022448"/>
    </source>
</evidence>
<feature type="signal peptide" evidence="8">
    <location>
        <begin position="1"/>
        <end position="29"/>
    </location>
</feature>
<dbReference type="RefSeq" id="WP_008505335.1">
    <property type="nucleotide sequence ID" value="NZ_CM001403.1"/>
</dbReference>
<feature type="domain" description="TonB-dependent receptor plug" evidence="9">
    <location>
        <begin position="221"/>
        <end position="328"/>
    </location>
</feature>
<dbReference type="Gene3D" id="2.60.40.1120">
    <property type="entry name" value="Carboxypeptidase-like, regulatory domain"/>
    <property type="match status" value="1"/>
</dbReference>
<keyword evidence="11" id="KW-1185">Reference proteome</keyword>
<protein>
    <submittedName>
        <fullName evidence="10">TonB-dependent receptor plug</fullName>
    </submittedName>
</protein>
<comment type="subcellular location">
    <subcellularLocation>
        <location evidence="1 7">Cell outer membrane</location>
        <topology evidence="1 7">Multi-pass membrane protein</topology>
    </subcellularLocation>
</comment>
<dbReference type="eggNOG" id="COG1629">
    <property type="taxonomic scope" value="Bacteria"/>
</dbReference>
<dbReference type="SUPFAM" id="SSF56935">
    <property type="entry name" value="Porins"/>
    <property type="match status" value="1"/>
</dbReference>
<dbReference type="NCBIfam" id="TIGR04056">
    <property type="entry name" value="OMP_RagA_SusC"/>
    <property type="match status" value="1"/>
</dbReference>
<dbReference type="InterPro" id="IPR008969">
    <property type="entry name" value="CarboxyPept-like_regulatory"/>
</dbReference>
<evidence type="ECO:0000259" key="9">
    <source>
        <dbReference type="Pfam" id="PF07715"/>
    </source>
</evidence>